<feature type="region of interest" description="Disordered" evidence="1">
    <location>
        <begin position="1"/>
        <end position="110"/>
    </location>
</feature>
<gene>
    <name evidence="2" type="ORF">CDV36_006170</name>
</gene>
<feature type="compositionally biased region" description="Polar residues" evidence="1">
    <location>
        <begin position="73"/>
        <end position="86"/>
    </location>
</feature>
<evidence type="ECO:0000313" key="3">
    <source>
        <dbReference type="Proteomes" id="UP000277212"/>
    </source>
</evidence>
<accession>A0A3M2S9B5</accession>
<comment type="caution">
    <text evidence="2">The sequence shown here is derived from an EMBL/GenBank/DDBJ whole genome shotgun (WGS) entry which is preliminary data.</text>
</comment>
<organism evidence="2 3">
    <name type="scientific">Fusarium kuroshium</name>
    <dbReference type="NCBI Taxonomy" id="2010991"/>
    <lineage>
        <taxon>Eukaryota</taxon>
        <taxon>Fungi</taxon>
        <taxon>Dikarya</taxon>
        <taxon>Ascomycota</taxon>
        <taxon>Pezizomycotina</taxon>
        <taxon>Sordariomycetes</taxon>
        <taxon>Hypocreomycetidae</taxon>
        <taxon>Hypocreales</taxon>
        <taxon>Nectriaceae</taxon>
        <taxon>Fusarium</taxon>
        <taxon>Fusarium solani species complex</taxon>
    </lineage>
</organism>
<feature type="compositionally biased region" description="Basic and acidic residues" evidence="1">
    <location>
        <begin position="29"/>
        <end position="42"/>
    </location>
</feature>
<feature type="compositionally biased region" description="Pro residues" evidence="1">
    <location>
        <begin position="52"/>
        <end position="69"/>
    </location>
</feature>
<evidence type="ECO:0000313" key="2">
    <source>
        <dbReference type="EMBL" id="RMJ14154.1"/>
    </source>
</evidence>
<evidence type="ECO:0000256" key="1">
    <source>
        <dbReference type="SAM" id="MobiDB-lite"/>
    </source>
</evidence>
<reference evidence="2 3" key="1">
    <citation type="submission" date="2017-06" db="EMBL/GenBank/DDBJ databases">
        <title>Comparative genomic analysis of Ambrosia Fusariam Clade fungi.</title>
        <authorList>
            <person name="Stajich J.E."/>
            <person name="Carrillo J."/>
            <person name="Kijimoto T."/>
            <person name="Eskalen A."/>
            <person name="O'Donnell K."/>
            <person name="Kasson M."/>
        </authorList>
    </citation>
    <scope>NUCLEOTIDE SEQUENCE [LARGE SCALE GENOMIC DNA]</scope>
    <source>
        <strain evidence="2">UCR3666</strain>
    </source>
</reference>
<proteinExistence type="predicted"/>
<dbReference type="AlphaFoldDB" id="A0A3M2S9B5"/>
<protein>
    <submittedName>
        <fullName evidence="2">Uncharacterized protein</fullName>
    </submittedName>
</protein>
<dbReference type="STRING" id="2010991.A0A3M2S9B5"/>
<keyword evidence="3" id="KW-1185">Reference proteome</keyword>
<dbReference type="OrthoDB" id="14833at2759"/>
<dbReference type="Proteomes" id="UP000277212">
    <property type="component" value="Unassembled WGS sequence"/>
</dbReference>
<sequence>MAIYPIVKGQKPDQRHMIPPHSPSAKPIKTHETKPVENHIDDNLIDFDDTPAPAPAPAAAPVPAKPVPVEPVTKQSEIQTLLTSTGKPADGPLIDFTNDLKKELPSTTHQ</sequence>
<dbReference type="EMBL" id="NKUJ01000091">
    <property type="protein sequence ID" value="RMJ14154.1"/>
    <property type="molecule type" value="Genomic_DNA"/>
</dbReference>
<name>A0A3M2S9B5_9HYPO</name>